<dbReference type="EMBL" id="CP011125">
    <property type="protein sequence ID" value="AKF06701.1"/>
    <property type="molecule type" value="Genomic_DNA"/>
</dbReference>
<gene>
    <name evidence="2" type="ORF">DB32_003850</name>
</gene>
<accession>A0A0F6YIY2</accession>
<name>A0A0F6YIY2_9BACT</name>
<dbReference type="Proteomes" id="UP000034883">
    <property type="component" value="Chromosome"/>
</dbReference>
<evidence type="ECO:0000256" key="1">
    <source>
        <dbReference type="SAM" id="MobiDB-lite"/>
    </source>
</evidence>
<evidence type="ECO:0000313" key="2">
    <source>
        <dbReference type="EMBL" id="AKF06701.1"/>
    </source>
</evidence>
<protein>
    <recommendedName>
        <fullName evidence="4">Tetratricopeptide repeat protein</fullName>
    </recommendedName>
</protein>
<reference evidence="2 3" key="1">
    <citation type="submission" date="2015-03" db="EMBL/GenBank/DDBJ databases">
        <title>Genome assembly of Sandaracinus amylolyticus DSM 53668.</title>
        <authorList>
            <person name="Sharma G."/>
            <person name="Subramanian S."/>
        </authorList>
    </citation>
    <scope>NUCLEOTIDE SEQUENCE [LARGE SCALE GENOMIC DNA]</scope>
    <source>
        <strain evidence="2 3">DSM 53668</strain>
    </source>
</reference>
<sequence>MPLVLAALLSLAGCNRRGSLLDQPPAAPGDATRPGARPPGGARGSARPPAGTSCMGREDCPSDQICVDRVCRYRDTSVAGEILATAARAQVEAGDWEGAIRTFDQAIEHYDTAHAPVPPDILCGSASLVLRTASDAEGRERGARRADACFRASLPGSPEREEVRRAVARLRFEGLDTALFDRTEPAERFFTQEPSRPTVDALAIDVELPESEDPGVAQVREQLAGEAARRAIAECFIQDWELRHERSASASLIVRYATRLHDMGTYDSYEPTITVEKTTVAEDGFEPCVARSLSGALTPPRASRVVAWQTAMSITASVQ</sequence>
<keyword evidence="3" id="KW-1185">Reference proteome</keyword>
<dbReference type="STRING" id="927083.DB32_003850"/>
<feature type="region of interest" description="Disordered" evidence="1">
    <location>
        <begin position="20"/>
        <end position="56"/>
    </location>
</feature>
<evidence type="ECO:0008006" key="4">
    <source>
        <dbReference type="Google" id="ProtNLM"/>
    </source>
</evidence>
<dbReference type="KEGG" id="samy:DB32_003850"/>
<organism evidence="2 3">
    <name type="scientific">Sandaracinus amylolyticus</name>
    <dbReference type="NCBI Taxonomy" id="927083"/>
    <lineage>
        <taxon>Bacteria</taxon>
        <taxon>Pseudomonadati</taxon>
        <taxon>Myxococcota</taxon>
        <taxon>Polyangia</taxon>
        <taxon>Polyangiales</taxon>
        <taxon>Sandaracinaceae</taxon>
        <taxon>Sandaracinus</taxon>
    </lineage>
</organism>
<dbReference type="AlphaFoldDB" id="A0A0F6YIY2"/>
<evidence type="ECO:0000313" key="3">
    <source>
        <dbReference type="Proteomes" id="UP000034883"/>
    </source>
</evidence>
<proteinExistence type="predicted"/>